<dbReference type="InterPro" id="IPR011745">
    <property type="entry name" value="RNA_pol_sigma70_MYXXA"/>
</dbReference>
<protein>
    <submittedName>
        <fullName evidence="4">RNA polymerase sigma-70 factor, ECF subfamily</fullName>
    </submittedName>
</protein>
<evidence type="ECO:0000313" key="4">
    <source>
        <dbReference type="EMBL" id="SDE94402.1"/>
    </source>
</evidence>
<dbReference type="Pfam" id="PF08281">
    <property type="entry name" value="Sigma70_r4_2"/>
    <property type="match status" value="1"/>
</dbReference>
<dbReference type="InterPro" id="IPR013249">
    <property type="entry name" value="RNA_pol_sigma70_r4_t2"/>
</dbReference>
<dbReference type="Gene3D" id="1.10.10.10">
    <property type="entry name" value="Winged helix-like DNA-binding domain superfamily/Winged helix DNA-binding domain"/>
    <property type="match status" value="1"/>
</dbReference>
<dbReference type="Proteomes" id="UP000198717">
    <property type="component" value="Unassembled WGS sequence"/>
</dbReference>
<dbReference type="NCBIfam" id="TIGR03001">
    <property type="entry name" value="Sig-70_gmx1"/>
    <property type="match status" value="1"/>
</dbReference>
<gene>
    <name evidence="3" type="ORF">MVI01_21350</name>
    <name evidence="4" type="ORF">SAMN04488504_11590</name>
</gene>
<dbReference type="EMBL" id="BJVY01000009">
    <property type="protein sequence ID" value="GEL70351.1"/>
    <property type="molecule type" value="Genomic_DNA"/>
</dbReference>
<name>A0A511H9Y4_9BACT</name>
<evidence type="ECO:0000313" key="5">
    <source>
        <dbReference type="Proteomes" id="UP000198717"/>
    </source>
</evidence>
<evidence type="ECO:0000313" key="3">
    <source>
        <dbReference type="EMBL" id="GEL70351.1"/>
    </source>
</evidence>
<dbReference type="SUPFAM" id="SSF88659">
    <property type="entry name" value="Sigma3 and sigma4 domains of RNA polymerase sigma factors"/>
    <property type="match status" value="1"/>
</dbReference>
<keyword evidence="5" id="KW-1185">Reference proteome</keyword>
<evidence type="ECO:0000313" key="6">
    <source>
        <dbReference type="Proteomes" id="UP000321224"/>
    </source>
</evidence>
<dbReference type="InterPro" id="IPR036388">
    <property type="entry name" value="WH-like_DNA-bd_sf"/>
</dbReference>
<dbReference type="EMBL" id="FNAJ01000015">
    <property type="protein sequence ID" value="SDE94402.1"/>
    <property type="molecule type" value="Genomic_DNA"/>
</dbReference>
<dbReference type="GO" id="GO:0006352">
    <property type="term" value="P:DNA-templated transcription initiation"/>
    <property type="evidence" value="ECO:0007669"/>
    <property type="project" value="InterPro"/>
</dbReference>
<dbReference type="Proteomes" id="UP000321224">
    <property type="component" value="Unassembled WGS sequence"/>
</dbReference>
<dbReference type="GO" id="GO:0016987">
    <property type="term" value="F:sigma factor activity"/>
    <property type="evidence" value="ECO:0007669"/>
    <property type="project" value="InterPro"/>
</dbReference>
<evidence type="ECO:0000259" key="2">
    <source>
        <dbReference type="Pfam" id="PF08281"/>
    </source>
</evidence>
<sequence>MAAPRVQVASLLEGPLGKHCRPRRLSRPERFPGGGAIDSRVSPMDLSLAQAFVAARGGAEASSPESLAPLQARLAQALDMARAPWPGVDLEGHRFVSHLARLLPGDGTAVAVETLSLPDVYLARAAADGLPTALSAFEARYLPEVNLAVVRLKLPPSGLDEVRQLLRQRMLVGSAETPARLAAYPGTGPLSGWVRAAALWLALDWQRQRGGPAASTDDGDLSMLVSPEDDPELAYLKRTYRAEFSDCFSTALLALEPRQRNVLRLKYLDGLSIDQLAALYGVHRSTTARWVLGAQETLLQQTRQRLTERLRLTSSQLDSVLRLISSQLDVSLSRLLRSRMND</sequence>
<dbReference type="NCBIfam" id="TIGR02937">
    <property type="entry name" value="sigma70-ECF"/>
    <property type="match status" value="1"/>
</dbReference>
<dbReference type="InterPro" id="IPR013324">
    <property type="entry name" value="RNA_pol_sigma_r3/r4-like"/>
</dbReference>
<feature type="region of interest" description="Disordered" evidence="1">
    <location>
        <begin position="19"/>
        <end position="38"/>
    </location>
</feature>
<dbReference type="AlphaFoldDB" id="A0A511H9Y4"/>
<evidence type="ECO:0000256" key="1">
    <source>
        <dbReference type="SAM" id="MobiDB-lite"/>
    </source>
</evidence>
<reference evidence="4 5" key="1">
    <citation type="submission" date="2016-10" db="EMBL/GenBank/DDBJ databases">
        <authorList>
            <person name="Varghese N."/>
            <person name="Submissions S."/>
        </authorList>
    </citation>
    <scope>NUCLEOTIDE SEQUENCE [LARGE SCALE GENOMIC DNA]</scope>
    <source>
        <strain evidence="4 5">DSM 2260</strain>
    </source>
</reference>
<organism evidence="3 6">
    <name type="scientific">Myxococcus virescens</name>
    <dbReference type="NCBI Taxonomy" id="83456"/>
    <lineage>
        <taxon>Bacteria</taxon>
        <taxon>Pseudomonadati</taxon>
        <taxon>Myxococcota</taxon>
        <taxon>Myxococcia</taxon>
        <taxon>Myxococcales</taxon>
        <taxon>Cystobacterineae</taxon>
        <taxon>Myxococcaceae</taxon>
        <taxon>Myxococcus</taxon>
    </lineage>
</organism>
<comment type="caution">
    <text evidence="3">The sequence shown here is derived from an EMBL/GenBank/DDBJ whole genome shotgun (WGS) entry which is preliminary data.</text>
</comment>
<dbReference type="InterPro" id="IPR014284">
    <property type="entry name" value="RNA_pol_sigma-70_dom"/>
</dbReference>
<dbReference type="GO" id="GO:0003677">
    <property type="term" value="F:DNA binding"/>
    <property type="evidence" value="ECO:0007669"/>
    <property type="project" value="InterPro"/>
</dbReference>
<proteinExistence type="predicted"/>
<reference evidence="3 6" key="2">
    <citation type="submission" date="2019-07" db="EMBL/GenBank/DDBJ databases">
        <title>Whole genome shotgun sequence of Myxococcus virescens NBRC 100334.</title>
        <authorList>
            <person name="Hosoyama A."/>
            <person name="Uohara A."/>
            <person name="Ohji S."/>
            <person name="Ichikawa N."/>
        </authorList>
    </citation>
    <scope>NUCLEOTIDE SEQUENCE [LARGE SCALE GENOMIC DNA]</scope>
    <source>
        <strain evidence="3 6">NBRC 100334</strain>
    </source>
</reference>
<accession>A0A511H9Y4</accession>
<feature type="domain" description="RNA polymerase sigma factor 70 region 4 type 2" evidence="2">
    <location>
        <begin position="246"/>
        <end position="290"/>
    </location>
</feature>